<dbReference type="EMBL" id="CAJVPM010002428">
    <property type="protein sequence ID" value="CAG8486283.1"/>
    <property type="molecule type" value="Genomic_DNA"/>
</dbReference>
<comment type="caution">
    <text evidence="1">The sequence shown here is derived from an EMBL/GenBank/DDBJ whole genome shotgun (WGS) entry which is preliminary data.</text>
</comment>
<dbReference type="Proteomes" id="UP000789860">
    <property type="component" value="Unassembled WGS sequence"/>
</dbReference>
<feature type="non-terminal residue" evidence="1">
    <location>
        <position position="50"/>
    </location>
</feature>
<proteinExistence type="predicted"/>
<organism evidence="1 2">
    <name type="scientific">Scutellospora calospora</name>
    <dbReference type="NCBI Taxonomy" id="85575"/>
    <lineage>
        <taxon>Eukaryota</taxon>
        <taxon>Fungi</taxon>
        <taxon>Fungi incertae sedis</taxon>
        <taxon>Mucoromycota</taxon>
        <taxon>Glomeromycotina</taxon>
        <taxon>Glomeromycetes</taxon>
        <taxon>Diversisporales</taxon>
        <taxon>Gigasporaceae</taxon>
        <taxon>Scutellospora</taxon>
    </lineage>
</organism>
<reference evidence="1" key="1">
    <citation type="submission" date="2021-06" db="EMBL/GenBank/DDBJ databases">
        <authorList>
            <person name="Kallberg Y."/>
            <person name="Tangrot J."/>
            <person name="Rosling A."/>
        </authorList>
    </citation>
    <scope>NUCLEOTIDE SEQUENCE</scope>
    <source>
        <strain evidence="1">AU212A</strain>
    </source>
</reference>
<accession>A0ACA9KPU5</accession>
<keyword evidence="2" id="KW-1185">Reference proteome</keyword>
<protein>
    <submittedName>
        <fullName evidence="1">5081_t:CDS:1</fullName>
    </submittedName>
</protein>
<evidence type="ECO:0000313" key="1">
    <source>
        <dbReference type="EMBL" id="CAG8486283.1"/>
    </source>
</evidence>
<sequence length="50" mass="5907">MNFKHSHKNTYLDNDIETGPDIDISDDKNLLNILYNSYESYNNNITSQRQ</sequence>
<name>A0ACA9KPU5_9GLOM</name>
<evidence type="ECO:0000313" key="2">
    <source>
        <dbReference type="Proteomes" id="UP000789860"/>
    </source>
</evidence>
<gene>
    <name evidence="1" type="ORF">SCALOS_LOCUS2645</name>
</gene>